<dbReference type="PANTHER" id="PTHR30146:SF109">
    <property type="entry name" value="HTH-TYPE TRANSCRIPTIONAL REGULATOR GALS"/>
    <property type="match status" value="1"/>
</dbReference>
<keyword evidence="1" id="KW-0805">Transcription regulation</keyword>
<dbReference type="InterPro" id="IPR010982">
    <property type="entry name" value="Lambda_DNA-bd_dom_sf"/>
</dbReference>
<dbReference type="InterPro" id="IPR001387">
    <property type="entry name" value="Cro/C1-type_HTH"/>
</dbReference>
<evidence type="ECO:0000313" key="6">
    <source>
        <dbReference type="EMBL" id="CDZ24593.1"/>
    </source>
</evidence>
<reference evidence="7" key="1">
    <citation type="submission" date="2014-07" db="EMBL/GenBank/DDBJ databases">
        <authorList>
            <person name="Wibberg D."/>
        </authorList>
    </citation>
    <scope>NUCLEOTIDE SEQUENCE [LARGE SCALE GENOMIC DNA]</scope>
    <source>
        <strain evidence="7">DG5</strain>
    </source>
</reference>
<proteinExistence type="predicted"/>
<dbReference type="PATRIC" id="fig|29343.3.peg.1564"/>
<keyword evidence="7" id="KW-1185">Reference proteome</keyword>
<dbReference type="STRING" id="29343.CCDG5_1483"/>
<protein>
    <submittedName>
        <fullName evidence="6">Uncharacterized protein</fullName>
    </submittedName>
</protein>
<dbReference type="Pfam" id="PF00356">
    <property type="entry name" value="LacI"/>
    <property type="match status" value="1"/>
</dbReference>
<dbReference type="EMBL" id="LM995447">
    <property type="protein sequence ID" value="CDZ24593.1"/>
    <property type="molecule type" value="Genomic_DNA"/>
</dbReference>
<evidence type="ECO:0000256" key="3">
    <source>
        <dbReference type="ARBA" id="ARBA00023163"/>
    </source>
</evidence>
<accession>A0A078KQ88</accession>
<dbReference type="CDD" id="cd06267">
    <property type="entry name" value="PBP1_LacI_sugar_binding-like"/>
    <property type="match status" value="1"/>
</dbReference>
<evidence type="ECO:0000256" key="2">
    <source>
        <dbReference type="ARBA" id="ARBA00023125"/>
    </source>
</evidence>
<feature type="domain" description="HTH cro/C1-type" evidence="5">
    <location>
        <begin position="1"/>
        <end position="49"/>
    </location>
</feature>
<dbReference type="Gene3D" id="3.40.50.2300">
    <property type="match status" value="2"/>
</dbReference>
<evidence type="ECO:0000313" key="7">
    <source>
        <dbReference type="Proteomes" id="UP000032431"/>
    </source>
</evidence>
<dbReference type="PRINTS" id="PR00036">
    <property type="entry name" value="HTHLACI"/>
</dbReference>
<dbReference type="SUPFAM" id="SSF47413">
    <property type="entry name" value="lambda repressor-like DNA-binding domains"/>
    <property type="match status" value="1"/>
</dbReference>
<dbReference type="Proteomes" id="UP000032431">
    <property type="component" value="Chromosome I"/>
</dbReference>
<dbReference type="PANTHER" id="PTHR30146">
    <property type="entry name" value="LACI-RELATED TRANSCRIPTIONAL REPRESSOR"/>
    <property type="match status" value="1"/>
</dbReference>
<dbReference type="PROSITE" id="PS50932">
    <property type="entry name" value="HTH_LACI_2"/>
    <property type="match status" value="1"/>
</dbReference>
<dbReference type="InterPro" id="IPR028082">
    <property type="entry name" value="Peripla_BP_I"/>
</dbReference>
<dbReference type="Pfam" id="PF13377">
    <property type="entry name" value="Peripla_BP_3"/>
    <property type="match status" value="1"/>
</dbReference>
<dbReference type="InterPro" id="IPR000843">
    <property type="entry name" value="HTH_LacI"/>
</dbReference>
<dbReference type="SMART" id="SM00354">
    <property type="entry name" value="HTH_LACI"/>
    <property type="match status" value="1"/>
</dbReference>
<evidence type="ECO:0000256" key="1">
    <source>
        <dbReference type="ARBA" id="ARBA00023015"/>
    </source>
</evidence>
<dbReference type="AlphaFoldDB" id="A0A078KQ88"/>
<dbReference type="CDD" id="cd01392">
    <property type="entry name" value="HTH_LacI"/>
    <property type="match status" value="1"/>
</dbReference>
<dbReference type="OrthoDB" id="9813468at2"/>
<dbReference type="HOGENOM" id="CLU_037628_6_0_9"/>
<keyword evidence="3" id="KW-0804">Transcription</keyword>
<dbReference type="Gene3D" id="1.10.260.40">
    <property type="entry name" value="lambda repressor-like DNA-binding domains"/>
    <property type="match status" value="1"/>
</dbReference>
<dbReference type="GO" id="GO:0003700">
    <property type="term" value="F:DNA-binding transcription factor activity"/>
    <property type="evidence" value="ECO:0007669"/>
    <property type="project" value="TreeGrafter"/>
</dbReference>
<dbReference type="PROSITE" id="PS00356">
    <property type="entry name" value="HTH_LACI_1"/>
    <property type="match status" value="1"/>
</dbReference>
<name>A0A078KQ88_9FIRM</name>
<dbReference type="KEGG" id="ccel:CCDG5_1483"/>
<dbReference type="PROSITE" id="PS50943">
    <property type="entry name" value="HTH_CROC1"/>
    <property type="match status" value="1"/>
</dbReference>
<keyword evidence="2" id="KW-0238">DNA-binding</keyword>
<evidence type="ECO:0000259" key="5">
    <source>
        <dbReference type="PROSITE" id="PS50943"/>
    </source>
</evidence>
<evidence type="ECO:0000259" key="4">
    <source>
        <dbReference type="PROSITE" id="PS50932"/>
    </source>
</evidence>
<feature type="domain" description="HTH lacI-type" evidence="4">
    <location>
        <begin position="1"/>
        <end position="55"/>
    </location>
</feature>
<dbReference type="SUPFAM" id="SSF53822">
    <property type="entry name" value="Periplasmic binding protein-like I"/>
    <property type="match status" value="1"/>
</dbReference>
<sequence length="327" mass="35233">MNIYDIAKEAGVSIATVSRVLNGKSIVSSKTREKVEAVLKKFNFTPDPNARSLVVKSAKSVAVLVEDVSNPYLGGLCFEVQRSLYKTGYATLLYNTGGTALGVSQSLRAALSQKVSAIIVAGVSNEANEYIAAAAKSVPIVIVNHFIDAPGIYRVVCDESYGMMLAVSRLVQDGRHNIIFIQDQGEEYFSSKEMLEGFRSGMEMNELSPEGRIFKTERGFDGGYACAEALWKDGHRADGIICGDDTTAAGFIKYLRQNYIDVPDDACVIGFHNTSAALCATPSITSIDCRSDMAGATAAKILKTLFETGEAPVKSVVLPRLIKRESA</sequence>
<dbReference type="GO" id="GO:0000976">
    <property type="term" value="F:transcription cis-regulatory region binding"/>
    <property type="evidence" value="ECO:0007669"/>
    <property type="project" value="TreeGrafter"/>
</dbReference>
<organism evidence="6 7">
    <name type="scientific">[Clostridium] cellulosi</name>
    <dbReference type="NCBI Taxonomy" id="29343"/>
    <lineage>
        <taxon>Bacteria</taxon>
        <taxon>Bacillati</taxon>
        <taxon>Bacillota</taxon>
        <taxon>Clostridia</taxon>
        <taxon>Eubacteriales</taxon>
        <taxon>Oscillospiraceae</taxon>
        <taxon>Oscillospiraceae incertae sedis</taxon>
    </lineage>
</organism>
<gene>
    <name evidence="6" type="ORF">CCDG5_1483</name>
</gene>
<dbReference type="InterPro" id="IPR046335">
    <property type="entry name" value="LacI/GalR-like_sensor"/>
</dbReference>